<feature type="transmembrane region" description="Helical" evidence="3">
    <location>
        <begin position="419"/>
        <end position="440"/>
    </location>
</feature>
<keyword evidence="1" id="KW-1188">Viral release from host cell</keyword>
<reference evidence="5 6" key="1">
    <citation type="submission" date="2018-08" db="EMBL/GenBank/DDBJ databases">
        <title>Complete genome sequence of five Acinetobacter baumannii phages from Abidjan, Cote d'Ivoire.</title>
        <authorList>
            <person name="Essoh C."/>
            <person name="Vernadet J.-P."/>
            <person name="Vergnaud G."/>
            <person name="Resch G."/>
            <person name="Pourcel C."/>
        </authorList>
    </citation>
    <scope>NUCLEOTIDE SEQUENCE [LARGE SCALE GENOMIC DNA]</scope>
</reference>
<dbReference type="EMBL" id="MH746814">
    <property type="protein sequence ID" value="AYD82315.1"/>
    <property type="molecule type" value="Genomic_DNA"/>
</dbReference>
<dbReference type="Pfam" id="PF20155">
    <property type="entry name" value="TMP_3"/>
    <property type="match status" value="1"/>
</dbReference>
<evidence type="ECO:0000313" key="5">
    <source>
        <dbReference type="EMBL" id="AYD82315.1"/>
    </source>
</evidence>
<keyword evidence="1" id="KW-1245">Viral tail assembly</keyword>
<evidence type="ECO:0000256" key="1">
    <source>
        <dbReference type="ARBA" id="ARBA00022465"/>
    </source>
</evidence>
<dbReference type="PANTHER" id="PTHR38812:SF2">
    <property type="entry name" value="MU-LIKE PROPHAGE FLUMU PROTEIN GP42"/>
    <property type="match status" value="1"/>
</dbReference>
<evidence type="ECO:0000259" key="4">
    <source>
        <dbReference type="Pfam" id="PF20155"/>
    </source>
</evidence>
<sequence length="664" mass="71841">MTTKVEVAKFLSVFGFEIDTAQLEKFDALTRGVRASTVKLARDLRATNTQLTQVSSKLKSVNNGLNSVNSRKGTNSLAGGYASLSRNVNVAQTSLVRMNTTVSNIEPKLTQQAITVANLARSWGHYAREVRRANDDLRNRPTNNPPRPPRRGSNGNGGGGGRSDSSRGGSGAGAGLLGGMIGRFAGNFAPSAALAGGAVTAGYAAKELIQVGREYRKMRQVLLASSDSQAEFNRNLDYAEKVTNRLGTNVIEFGSAYAKTLQAAKGKLTLDQTEKLFEQFSELMVVLGSSDDDQKGIFRAMSQMFSKGKIQMEEVNQMAERNVPALAMLTRAYKELGMTQEEFEKAQREGKLDPTKFLPLFGKYASEFARNNDALNKALESSVTQQGIFMNQMRKLADQIMEAGLDKLLGQMFQGLTKLGTALTPLVMWLVKVTLGFVEFTKAMIDWSKEHPIIAGMLLGLIGGFIGLGRALRAGVPLALALFSVLIRGLAGLKVALIRTGILAIFVAIGEVLAALYEHMNGENNWLSVTIAYLSLFGENLKNVYENFMTLMAAIRRGIGDSLIGEFFSKLFSFDFSTAFNGPNSGQNGGSPQISPVGSTLAQQNQAAENLRNNTAPYQKSLPAPSKPAFYGSFDAKYTLDVKSGNQIFSQTKSQTINLGGLQK</sequence>
<evidence type="ECO:0000313" key="6">
    <source>
        <dbReference type="Proteomes" id="UP000269940"/>
    </source>
</evidence>
<dbReference type="GO" id="GO:0098003">
    <property type="term" value="P:viral tail assembly"/>
    <property type="evidence" value="ECO:0007669"/>
    <property type="project" value="UniProtKB-KW"/>
</dbReference>
<gene>
    <name evidence="5" type="ORF">Aci05_043</name>
</gene>
<accession>A0A386KAR3</accession>
<protein>
    <submittedName>
        <fullName evidence="5">Tail length tape-measure protein</fullName>
    </submittedName>
</protein>
<keyword evidence="3" id="KW-1133">Transmembrane helix</keyword>
<dbReference type="InterPro" id="IPR053058">
    <property type="entry name" value="Mulikevirus_tape_measure"/>
</dbReference>
<keyword evidence="6" id="KW-1185">Reference proteome</keyword>
<dbReference type="NCBIfam" id="TIGR02675">
    <property type="entry name" value="tape_meas_nterm"/>
    <property type="match status" value="1"/>
</dbReference>
<feature type="region of interest" description="Disordered" evidence="2">
    <location>
        <begin position="131"/>
        <end position="171"/>
    </location>
</feature>
<evidence type="ECO:0000256" key="3">
    <source>
        <dbReference type="SAM" id="Phobius"/>
    </source>
</evidence>
<keyword evidence="3" id="KW-0472">Membrane</keyword>
<feature type="transmembrane region" description="Helical" evidence="3">
    <location>
        <begin position="452"/>
        <end position="468"/>
    </location>
</feature>
<feature type="domain" description="Tape measure protein N-terminal" evidence="4">
    <location>
        <begin position="206"/>
        <end position="385"/>
    </location>
</feature>
<evidence type="ECO:0000256" key="2">
    <source>
        <dbReference type="SAM" id="MobiDB-lite"/>
    </source>
</evidence>
<keyword evidence="3" id="KW-0812">Transmembrane</keyword>
<dbReference type="InterPro" id="IPR013491">
    <property type="entry name" value="Tape_meas_N"/>
</dbReference>
<proteinExistence type="predicted"/>
<dbReference type="Proteomes" id="UP000269940">
    <property type="component" value="Segment"/>
</dbReference>
<organism evidence="5 6">
    <name type="scientific">Acinetobacter phage vB_AbaM_B09_Aci05</name>
    <dbReference type="NCBI Taxonomy" id="2315458"/>
    <lineage>
        <taxon>Viruses</taxon>
        <taxon>Duplodnaviria</taxon>
        <taxon>Heunggongvirae</taxon>
        <taxon>Uroviricota</taxon>
        <taxon>Caudoviricetes</taxon>
        <taxon>Saclayvirus</taxon>
        <taxon>Saclayvirus Aci05</taxon>
    </lineage>
</organism>
<feature type="compositionally biased region" description="Gly residues" evidence="2">
    <location>
        <begin position="154"/>
        <end position="171"/>
    </location>
</feature>
<name>A0A386KAR3_9CAUD</name>
<dbReference type="PANTHER" id="PTHR38812">
    <property type="entry name" value="MU-LIKE PROPHAGE FLUMU PROTEIN GP42"/>
    <property type="match status" value="1"/>
</dbReference>
<feature type="transmembrane region" description="Helical" evidence="3">
    <location>
        <begin position="496"/>
        <end position="517"/>
    </location>
</feature>